<protein>
    <submittedName>
        <fullName evidence="2">Putative tick transposon</fullName>
    </submittedName>
</protein>
<dbReference type="Gene3D" id="3.30.420.10">
    <property type="entry name" value="Ribonuclease H-like superfamily/Ribonuclease H"/>
    <property type="match status" value="1"/>
</dbReference>
<name>A0A6B0V3M1_IXORI</name>
<dbReference type="SUPFAM" id="SSF53098">
    <property type="entry name" value="Ribonuclease H-like"/>
    <property type="match status" value="1"/>
</dbReference>
<dbReference type="InterPro" id="IPR002156">
    <property type="entry name" value="RNaseH_domain"/>
</dbReference>
<dbReference type="PROSITE" id="PS50879">
    <property type="entry name" value="RNASE_H_1"/>
    <property type="match status" value="1"/>
</dbReference>
<dbReference type="EMBL" id="GIFC01014526">
    <property type="protein sequence ID" value="MXU96609.1"/>
    <property type="molecule type" value="Transcribed_RNA"/>
</dbReference>
<dbReference type="CDD" id="cd09276">
    <property type="entry name" value="Rnase_HI_RT_non_LTR"/>
    <property type="match status" value="1"/>
</dbReference>
<dbReference type="InterPro" id="IPR036397">
    <property type="entry name" value="RNaseH_sf"/>
</dbReference>
<dbReference type="GO" id="GO:0003676">
    <property type="term" value="F:nucleic acid binding"/>
    <property type="evidence" value="ECO:0007669"/>
    <property type="project" value="InterPro"/>
</dbReference>
<dbReference type="GO" id="GO:0004523">
    <property type="term" value="F:RNA-DNA hybrid ribonuclease activity"/>
    <property type="evidence" value="ECO:0007669"/>
    <property type="project" value="InterPro"/>
</dbReference>
<organism evidence="2">
    <name type="scientific">Ixodes ricinus</name>
    <name type="common">Common tick</name>
    <name type="synonym">Acarus ricinus</name>
    <dbReference type="NCBI Taxonomy" id="34613"/>
    <lineage>
        <taxon>Eukaryota</taxon>
        <taxon>Metazoa</taxon>
        <taxon>Ecdysozoa</taxon>
        <taxon>Arthropoda</taxon>
        <taxon>Chelicerata</taxon>
        <taxon>Arachnida</taxon>
        <taxon>Acari</taxon>
        <taxon>Parasitiformes</taxon>
        <taxon>Ixodida</taxon>
        <taxon>Ixodoidea</taxon>
        <taxon>Ixodidae</taxon>
        <taxon>Ixodinae</taxon>
        <taxon>Ixodes</taxon>
    </lineage>
</organism>
<sequence length="222" mass="25734">MKAILFVDSQSVLLAILSITDSKNPLVQHLRVRLNQALKQRQLIKFCWVPSHVGIPGNEKVDLLAASAKECPKLPLGLPHQDLKPLIQKFIMKSWQLDWDMEKENKLHVIKPLLGVWESSLHKNRHVEVLLCRLRIGQTSLTHLHLLCNEDVKLCDNCGKAMTVLHILWHCKSLNQQRQSCFPELFRDHLPFHPYFRLGDQPLVPFNRVLKFLHKTGLLHQL</sequence>
<evidence type="ECO:0000259" key="1">
    <source>
        <dbReference type="PROSITE" id="PS50879"/>
    </source>
</evidence>
<accession>A0A6B0V3M1</accession>
<evidence type="ECO:0000313" key="2">
    <source>
        <dbReference type="EMBL" id="MXU96609.1"/>
    </source>
</evidence>
<dbReference type="InterPro" id="IPR012337">
    <property type="entry name" value="RNaseH-like_sf"/>
</dbReference>
<proteinExistence type="predicted"/>
<dbReference type="Pfam" id="PF00075">
    <property type="entry name" value="RNase_H"/>
    <property type="match status" value="1"/>
</dbReference>
<dbReference type="AlphaFoldDB" id="A0A6B0V3M1"/>
<reference evidence="2" key="1">
    <citation type="submission" date="2019-12" db="EMBL/GenBank/DDBJ databases">
        <title>An insight into the sialome of adult female Ixodes ricinus ticks feeding for 6 days.</title>
        <authorList>
            <person name="Perner J."/>
            <person name="Ribeiro J.M.C."/>
        </authorList>
    </citation>
    <scope>NUCLEOTIDE SEQUENCE</scope>
    <source>
        <strain evidence="2">Semi-engorged</strain>
        <tissue evidence="2">Salivary glands</tissue>
    </source>
</reference>
<feature type="domain" description="RNase H type-1" evidence="1">
    <location>
        <begin position="1"/>
        <end position="70"/>
    </location>
</feature>